<evidence type="ECO:0000256" key="6">
    <source>
        <dbReference type="ARBA" id="ARBA00038733"/>
    </source>
</evidence>
<evidence type="ECO:0000256" key="7">
    <source>
        <dbReference type="ARBA" id="ARBA00038875"/>
    </source>
</evidence>
<keyword evidence="11" id="KW-1185">Reference proteome</keyword>
<dbReference type="GO" id="GO:0050545">
    <property type="term" value="F:sulfopyruvate decarboxylase activity"/>
    <property type="evidence" value="ECO:0007669"/>
    <property type="project" value="UniProtKB-EC"/>
</dbReference>
<keyword evidence="2" id="KW-0210">Decarboxylase</keyword>
<name>A0A401HNR8_9EURY</name>
<evidence type="ECO:0000256" key="2">
    <source>
        <dbReference type="ARBA" id="ARBA00022793"/>
    </source>
</evidence>
<evidence type="ECO:0000256" key="1">
    <source>
        <dbReference type="ARBA" id="ARBA00022545"/>
    </source>
</evidence>
<reference evidence="10 11" key="1">
    <citation type="journal article" date="2019" name="Int. J. Syst. Evol. Microbiol.">
        <title>Methanofervidicoccus abyssi gen. nov., sp. nov., a hydrogenotrophic methanogen, isolated from a hydrothermal vent chimney in the Mid-Cayman Spreading Center, the Caribbean Sea.</title>
        <authorList>
            <person name="Sakai S."/>
            <person name="Takaki Y."/>
            <person name="Miyazaki M."/>
            <person name="Ogawara M."/>
            <person name="Yanagawa K."/>
            <person name="Miyazaki J."/>
            <person name="Takai K."/>
        </authorList>
    </citation>
    <scope>NUCLEOTIDE SEQUENCE [LARGE SCALE GENOMIC DNA]</scope>
    <source>
        <strain evidence="10 11">HHB</strain>
    </source>
</reference>
<dbReference type="Pfam" id="PF02775">
    <property type="entry name" value="TPP_enzyme_C"/>
    <property type="match status" value="1"/>
</dbReference>
<dbReference type="AlphaFoldDB" id="A0A401HNR8"/>
<dbReference type="InterPro" id="IPR029061">
    <property type="entry name" value="THDP-binding"/>
</dbReference>
<dbReference type="PANTHER" id="PTHR42818:SF1">
    <property type="entry name" value="SULFOPYRUVATE DECARBOXYLASE"/>
    <property type="match status" value="1"/>
</dbReference>
<evidence type="ECO:0000259" key="9">
    <source>
        <dbReference type="Pfam" id="PF02775"/>
    </source>
</evidence>
<dbReference type="SUPFAM" id="SSF52518">
    <property type="entry name" value="Thiamin diphosphate-binding fold (THDP-binding)"/>
    <property type="match status" value="1"/>
</dbReference>
<dbReference type="GO" id="GO:0030976">
    <property type="term" value="F:thiamine pyrophosphate binding"/>
    <property type="evidence" value="ECO:0007669"/>
    <property type="project" value="InterPro"/>
</dbReference>
<dbReference type="CDD" id="cd03372">
    <property type="entry name" value="TPP_ComE"/>
    <property type="match status" value="1"/>
</dbReference>
<dbReference type="EMBL" id="BFAX01000001">
    <property type="protein sequence ID" value="GBF35896.1"/>
    <property type="molecule type" value="Genomic_DNA"/>
</dbReference>
<dbReference type="InterPro" id="IPR011766">
    <property type="entry name" value="TPP_enzyme_TPP-bd"/>
</dbReference>
<keyword evidence="1" id="KW-0174">Coenzyme M biosynthesis</keyword>
<evidence type="ECO:0000256" key="5">
    <source>
        <dbReference type="ARBA" id="ARBA00037914"/>
    </source>
</evidence>
<comment type="function">
    <text evidence="4">Involved in the biosynthesis of the coenzyme M (2-mercaptoethanesulfonic acid). Catalyzes the decarboxylation of sulfopyruvate to sulfoacetaldehyde.</text>
</comment>
<comment type="subunit">
    <text evidence="6">Heterododecamer composed of 6 subunits alpha and 6 subunits beta.</text>
</comment>
<organism evidence="10 11">
    <name type="scientific">Methanofervidicoccus abyssi</name>
    <dbReference type="NCBI Taxonomy" id="2082189"/>
    <lineage>
        <taxon>Archaea</taxon>
        <taxon>Methanobacteriati</taxon>
        <taxon>Methanobacteriota</taxon>
        <taxon>Methanomada group</taxon>
        <taxon>Methanococci</taxon>
        <taxon>Methanococcales</taxon>
        <taxon>Methanofervidicoccus</taxon>
    </lineage>
</organism>
<gene>
    <name evidence="10" type="ORF">MHHB_P0121</name>
</gene>
<dbReference type="NCBIfam" id="TIGR03846">
    <property type="entry name" value="sulfopy_beta"/>
    <property type="match status" value="1"/>
</dbReference>
<protein>
    <recommendedName>
        <fullName evidence="7">sulfopyruvate decarboxylase</fullName>
        <ecNumber evidence="7">4.1.1.79</ecNumber>
    </recommendedName>
</protein>
<comment type="catalytic activity">
    <reaction evidence="8">
        <text>3-sulfopyruvate + H(+) = sulfoacetaldehyde + CO2</text>
        <dbReference type="Rhea" id="RHEA:20948"/>
        <dbReference type="ChEBI" id="CHEBI:15378"/>
        <dbReference type="ChEBI" id="CHEBI:16526"/>
        <dbReference type="ChEBI" id="CHEBI:57940"/>
        <dbReference type="ChEBI" id="CHEBI:58246"/>
        <dbReference type="EC" id="4.1.1.79"/>
    </reaction>
</comment>
<dbReference type="InterPro" id="IPR022494">
    <property type="entry name" value="Sulfopyruvate_deCO2ase_bsu"/>
</dbReference>
<evidence type="ECO:0000313" key="11">
    <source>
        <dbReference type="Proteomes" id="UP000290527"/>
    </source>
</evidence>
<dbReference type="Gene3D" id="3.40.50.970">
    <property type="match status" value="1"/>
</dbReference>
<comment type="caution">
    <text evidence="10">The sequence shown here is derived from an EMBL/GenBank/DDBJ whole genome shotgun (WGS) entry which is preliminary data.</text>
</comment>
<evidence type="ECO:0000256" key="4">
    <source>
        <dbReference type="ARBA" id="ARBA00037396"/>
    </source>
</evidence>
<keyword evidence="10" id="KW-0670">Pyruvate</keyword>
<dbReference type="InterPro" id="IPR051818">
    <property type="entry name" value="TPP_dependent_decarboxylase"/>
</dbReference>
<feature type="domain" description="Thiamine pyrophosphate enzyme TPP-binding" evidence="9">
    <location>
        <begin position="39"/>
        <end position="156"/>
    </location>
</feature>
<dbReference type="Proteomes" id="UP000290527">
    <property type="component" value="Unassembled WGS sequence"/>
</dbReference>
<dbReference type="PANTHER" id="PTHR42818">
    <property type="entry name" value="SULFOPYRUVATE DECARBOXYLASE SUBUNIT ALPHA"/>
    <property type="match status" value="1"/>
</dbReference>
<comment type="pathway">
    <text evidence="5">Cofactor biosynthesis; coenzyme M biosynthesis; sulfoacetaldehyde from phosphoenolpyruvate and sulfite: step 4/4.</text>
</comment>
<evidence type="ECO:0000256" key="3">
    <source>
        <dbReference type="ARBA" id="ARBA00023239"/>
    </source>
</evidence>
<keyword evidence="3 10" id="KW-0456">Lyase</keyword>
<sequence>MLLRRIDAIRILMEYIRDEIVVCNIGFPSRELYHIKDRPENFYMLGSMGLCSSIGLGLALSLNKKVIAIEGDGSLLMNLGALSTIGYTQPNNFMLYIIDNSAYGSTGNQKTHTVNTSLCGIARACGIDAVEVSQEENLRRIIEEALNDNKTKVIVVKVEPYNEKVENVPLHPMYIKFRFMESIKRHRKS</sequence>
<dbReference type="GO" id="GO:0019295">
    <property type="term" value="P:coenzyme M biosynthetic process"/>
    <property type="evidence" value="ECO:0007669"/>
    <property type="project" value="UniProtKB-KW"/>
</dbReference>
<evidence type="ECO:0000256" key="8">
    <source>
        <dbReference type="ARBA" id="ARBA00048551"/>
    </source>
</evidence>
<dbReference type="EC" id="4.1.1.79" evidence="7"/>
<dbReference type="RefSeq" id="WP_131006685.1">
    <property type="nucleotide sequence ID" value="NZ_BFAX01000001.1"/>
</dbReference>
<proteinExistence type="predicted"/>
<dbReference type="OrthoDB" id="77140at2157"/>
<evidence type="ECO:0000313" key="10">
    <source>
        <dbReference type="EMBL" id="GBF35896.1"/>
    </source>
</evidence>
<accession>A0A401HNR8</accession>